<feature type="domain" description="Ig-like" evidence="3">
    <location>
        <begin position="154"/>
        <end position="246"/>
    </location>
</feature>
<sequence>TEPQPNMEKKTKMMVFCLLLSVICSPVLTGEWKAEVVQKLDALVSSCIVIPCTFTYPENNLPRSKLRGIWHLKSDKNQRVYHEDNTRVLENFRGRTKLLGNLGQNNCTLEITEIEDHGNGPYCFRIELAENEDPTINKFSFVEDCAALNVLPDPPLPELIYSETAFLGTPYTITCKVFHTCPSHSPTLKWSRVESFMEHHRKLPYGLWEVESIITLIPEEKDDHKEVTCTATFNGQRTSSNKFKLRVKRTLNYNHIIIPIVVAIGTSVTFGILFVFIVKRYKRRIAELQSQDGR</sequence>
<dbReference type="STRING" id="64144.ENSATEP00000014739"/>
<name>A0A3Q1I544_ANATE</name>
<feature type="chain" id="PRO_5030079720" description="Ig-like domain-containing protein" evidence="2">
    <location>
        <begin position="30"/>
        <end position="294"/>
    </location>
</feature>
<organism evidence="4 5">
    <name type="scientific">Anabas testudineus</name>
    <name type="common">Climbing perch</name>
    <name type="synonym">Anthias testudineus</name>
    <dbReference type="NCBI Taxonomy" id="64144"/>
    <lineage>
        <taxon>Eukaryota</taxon>
        <taxon>Metazoa</taxon>
        <taxon>Chordata</taxon>
        <taxon>Craniata</taxon>
        <taxon>Vertebrata</taxon>
        <taxon>Euteleostomi</taxon>
        <taxon>Actinopterygii</taxon>
        <taxon>Neopterygii</taxon>
        <taxon>Teleostei</taxon>
        <taxon>Neoteleostei</taxon>
        <taxon>Acanthomorphata</taxon>
        <taxon>Anabantaria</taxon>
        <taxon>Anabantiformes</taxon>
        <taxon>Anabantoidei</taxon>
        <taxon>Anabantidae</taxon>
        <taxon>Anabas</taxon>
    </lineage>
</organism>
<dbReference type="InterPro" id="IPR036179">
    <property type="entry name" value="Ig-like_dom_sf"/>
</dbReference>
<protein>
    <recommendedName>
        <fullName evidence="3">Ig-like domain-containing protein</fullName>
    </recommendedName>
</protein>
<evidence type="ECO:0000256" key="1">
    <source>
        <dbReference type="SAM" id="Phobius"/>
    </source>
</evidence>
<evidence type="ECO:0000313" key="4">
    <source>
        <dbReference type="Ensembl" id="ENSATEP00000014739.2"/>
    </source>
</evidence>
<keyword evidence="5" id="KW-1185">Reference proteome</keyword>
<evidence type="ECO:0000259" key="3">
    <source>
        <dbReference type="PROSITE" id="PS50835"/>
    </source>
</evidence>
<dbReference type="PROSITE" id="PS50835">
    <property type="entry name" value="IG_LIKE"/>
    <property type="match status" value="1"/>
</dbReference>
<dbReference type="Gene3D" id="2.60.40.10">
    <property type="entry name" value="Immunoglobulins"/>
    <property type="match status" value="2"/>
</dbReference>
<feature type="signal peptide" evidence="2">
    <location>
        <begin position="1"/>
        <end position="29"/>
    </location>
</feature>
<dbReference type="OrthoDB" id="10039395at2759"/>
<accession>A0A3Q1I544</accession>
<dbReference type="PANTHER" id="PTHR46484">
    <property type="entry name" value="SI:CH211-171H4.5-RELATED"/>
    <property type="match status" value="1"/>
</dbReference>
<dbReference type="PANTHER" id="PTHR46484:SF7">
    <property type="entry name" value="MYELIN-ASSOCIATED GLYCOPROTEIN-LIKE-RELATED"/>
    <property type="match status" value="1"/>
</dbReference>
<dbReference type="InParanoid" id="A0A3Q1I544"/>
<keyword evidence="1" id="KW-0812">Transmembrane</keyword>
<reference evidence="4" key="1">
    <citation type="submission" date="2021-04" db="EMBL/GenBank/DDBJ databases">
        <authorList>
            <consortium name="Wellcome Sanger Institute Data Sharing"/>
        </authorList>
    </citation>
    <scope>NUCLEOTIDE SEQUENCE [LARGE SCALE GENOMIC DNA]</scope>
</reference>
<proteinExistence type="predicted"/>
<reference evidence="4" key="2">
    <citation type="submission" date="2025-08" db="UniProtKB">
        <authorList>
            <consortium name="Ensembl"/>
        </authorList>
    </citation>
    <scope>IDENTIFICATION</scope>
</reference>
<dbReference type="GeneTree" id="ENSGT01150000286924"/>
<evidence type="ECO:0000313" key="5">
    <source>
        <dbReference type="Proteomes" id="UP000265040"/>
    </source>
</evidence>
<feature type="transmembrane region" description="Helical" evidence="1">
    <location>
        <begin position="256"/>
        <end position="278"/>
    </location>
</feature>
<dbReference type="Proteomes" id="UP000265040">
    <property type="component" value="Chromosome 16"/>
</dbReference>
<reference evidence="4" key="3">
    <citation type="submission" date="2025-09" db="UniProtKB">
        <authorList>
            <consortium name="Ensembl"/>
        </authorList>
    </citation>
    <scope>IDENTIFICATION</scope>
</reference>
<dbReference type="SUPFAM" id="SSF48726">
    <property type="entry name" value="Immunoglobulin"/>
    <property type="match status" value="2"/>
</dbReference>
<keyword evidence="1" id="KW-1133">Transmembrane helix</keyword>
<dbReference type="Ensembl" id="ENSATET00000014973.3">
    <property type="protein sequence ID" value="ENSATEP00000014739.2"/>
    <property type="gene ID" value="ENSATEG00000010236.3"/>
</dbReference>
<dbReference type="InterPro" id="IPR007110">
    <property type="entry name" value="Ig-like_dom"/>
</dbReference>
<keyword evidence="2" id="KW-0732">Signal</keyword>
<evidence type="ECO:0000256" key="2">
    <source>
        <dbReference type="SAM" id="SignalP"/>
    </source>
</evidence>
<keyword evidence="1" id="KW-0472">Membrane</keyword>
<dbReference type="AlphaFoldDB" id="A0A3Q1I544"/>
<dbReference type="InterPro" id="IPR013783">
    <property type="entry name" value="Ig-like_fold"/>
</dbReference>